<dbReference type="InterPro" id="IPR039426">
    <property type="entry name" value="TonB-dep_rcpt-like"/>
</dbReference>
<dbReference type="InterPro" id="IPR008969">
    <property type="entry name" value="CarboxyPept-like_regulatory"/>
</dbReference>
<dbReference type="Pfam" id="PF13715">
    <property type="entry name" value="CarbopepD_reg_2"/>
    <property type="match status" value="1"/>
</dbReference>
<keyword evidence="4 7" id="KW-0812">Transmembrane</keyword>
<comment type="similarity">
    <text evidence="7">Belongs to the TonB-dependent receptor family.</text>
</comment>
<evidence type="ECO:0000256" key="4">
    <source>
        <dbReference type="ARBA" id="ARBA00022692"/>
    </source>
</evidence>
<evidence type="ECO:0000259" key="8">
    <source>
        <dbReference type="Pfam" id="PF07715"/>
    </source>
</evidence>
<reference evidence="9 10" key="1">
    <citation type="submission" date="2017-05" db="EMBL/GenBank/DDBJ databases">
        <authorList>
            <person name="Varghese N."/>
            <person name="Submissions S."/>
        </authorList>
    </citation>
    <scope>NUCLEOTIDE SEQUENCE [LARGE SCALE GENOMIC DNA]</scope>
    <source>
        <strain evidence="9 10">DSM 21985</strain>
    </source>
</reference>
<protein>
    <submittedName>
        <fullName evidence="9">TonB-linked outer membrane protein, SusC/RagA family</fullName>
    </submittedName>
</protein>
<evidence type="ECO:0000256" key="2">
    <source>
        <dbReference type="ARBA" id="ARBA00022448"/>
    </source>
</evidence>
<dbReference type="InterPro" id="IPR023997">
    <property type="entry name" value="TonB-dep_OMP_SusC/RagA_CS"/>
</dbReference>
<dbReference type="GO" id="GO:0009279">
    <property type="term" value="C:cell outer membrane"/>
    <property type="evidence" value="ECO:0007669"/>
    <property type="project" value="UniProtKB-SubCell"/>
</dbReference>
<sequence>MNKVGVFMKWSMHDFIKIGLTAYICFFASTVEAQSVGTLHATSVQDKQAKQLIIEEGMALEIALQQLEQFANVVFLYRSEVVEGKRILSQKTLPRNVSKALQILLEDYKLRFKYINPKSYGIFAPGNNVISPPVSSVERVQGTVVDASNNETLPAVNIRIKGTNSGTTTNADGEFGLDVPSLQDTLVFSFIGFQTKEEPLEGRTNLTVRMQPRVVTGDELVIVGYGSQKRSNLTGSISSVDVQSVESKNTVRLDQALQGLSSGVQVSGGFAPGSSPTIHIRGVGSIGNSDPLWIVDGVKLEGGPGNFFDSDDVESIEVLKGATAASIYGAEAAHGVILVNTKRGDGDLQVSFKSSISRKAPLDLPNLLNSEQFVQYKRESRLNAGQNPEPAWDNYQHDTDWIDAYYDGSGILQSNDLSISNGGDNYNFYLSLGYDNEDGILIDNNYKRYGIRLNSDFDISESLKIGESLLYSKVEENPIDNFNESFSGGIPYRSIPIMPIRDESNPFGGWGQAPAYFQGPNPVATQRQQHQKQTYDRLTGNIYLQATPLQGLTLKSTFGYNHMSNTGQAFQEAFDYGAFANPINSLTYNQATSNSLTLNLVGTYEKDISQHNVKVMAGYEASQSKTRHFNITGTDLPVDVGWSMNLATGTFNTTDRQNIYESRLLSQFGRFNYNYKEKYFFEANVRRDASAPKFGPENLWGVFPSFAVAWRISDEQFFESVPVVSDLKIRASTGKLGSDNIANFIYDKTYTSQFASYAFDAAGQDRVSGFYLSKFPNEEVKWEEIVQHNIGLDAEFLEGQYNLNVDYYIKDTKDLLYGVPIPPSVGIAVHNQYPVNPQVNIGSMRNSGIDIEMGANYAFNDFSLGLKGNASHMQNEVKALNEDEYIIGGAGGGQIGGMTRTQVGKPISSFYGFIVDRVLDTEQEVYAINSWAPDGIYQAAGTAPGDLMYKDISGPNGVPDGQITEHDRTFIGNPWPKWQYGLTVNLNYKAMFDLSLFFQGVYDVDVFNAEKAYSRNFFGDNNTTTKIAEAWTPENHTNHPRNIASDPNGNFSNPSTYFVEDGSYLKLRNVQLGYNLPSSLLSQLNLRKVRLYLTASNILTITGYSGMDPEVAGSNISRGVDYGQYPQTFTMGGGVDVQF</sequence>
<dbReference type="SUPFAM" id="SSF49464">
    <property type="entry name" value="Carboxypeptidase regulatory domain-like"/>
    <property type="match status" value="1"/>
</dbReference>
<evidence type="ECO:0000313" key="9">
    <source>
        <dbReference type="EMBL" id="SMO95376.1"/>
    </source>
</evidence>
<dbReference type="NCBIfam" id="TIGR04057">
    <property type="entry name" value="SusC_RagA_signa"/>
    <property type="match status" value="1"/>
</dbReference>
<evidence type="ECO:0000256" key="5">
    <source>
        <dbReference type="ARBA" id="ARBA00023136"/>
    </source>
</evidence>
<feature type="domain" description="TonB-dependent receptor plug" evidence="8">
    <location>
        <begin position="231"/>
        <end position="336"/>
    </location>
</feature>
<evidence type="ECO:0000313" key="10">
    <source>
        <dbReference type="Proteomes" id="UP000317557"/>
    </source>
</evidence>
<dbReference type="Gene3D" id="2.60.40.1120">
    <property type="entry name" value="Carboxypeptidase-like, regulatory domain"/>
    <property type="match status" value="1"/>
</dbReference>
<dbReference type="InterPro" id="IPR012910">
    <property type="entry name" value="Plug_dom"/>
</dbReference>
<dbReference type="NCBIfam" id="TIGR04056">
    <property type="entry name" value="OMP_RagA_SusC"/>
    <property type="match status" value="1"/>
</dbReference>
<dbReference type="AlphaFoldDB" id="A0A521FGT1"/>
<dbReference type="RefSeq" id="WP_142456093.1">
    <property type="nucleotide sequence ID" value="NZ_FXTP01000019.1"/>
</dbReference>
<evidence type="ECO:0000256" key="3">
    <source>
        <dbReference type="ARBA" id="ARBA00022452"/>
    </source>
</evidence>
<dbReference type="PROSITE" id="PS52016">
    <property type="entry name" value="TONB_DEPENDENT_REC_3"/>
    <property type="match status" value="1"/>
</dbReference>
<name>A0A521FGT1_9BACT</name>
<dbReference type="InterPro" id="IPR023996">
    <property type="entry name" value="TonB-dep_OMP_SusC/RagA"/>
</dbReference>
<proteinExistence type="inferred from homology"/>
<keyword evidence="5 7" id="KW-0472">Membrane</keyword>
<dbReference type="Gene3D" id="2.40.170.20">
    <property type="entry name" value="TonB-dependent receptor, beta-barrel domain"/>
    <property type="match status" value="1"/>
</dbReference>
<evidence type="ECO:0000256" key="7">
    <source>
        <dbReference type="PROSITE-ProRule" id="PRU01360"/>
    </source>
</evidence>
<keyword evidence="2 7" id="KW-0813">Transport</keyword>
<keyword evidence="3 7" id="KW-1134">Transmembrane beta strand</keyword>
<keyword evidence="10" id="KW-1185">Reference proteome</keyword>
<dbReference type="Pfam" id="PF07715">
    <property type="entry name" value="Plug"/>
    <property type="match status" value="1"/>
</dbReference>
<evidence type="ECO:0000256" key="1">
    <source>
        <dbReference type="ARBA" id="ARBA00004571"/>
    </source>
</evidence>
<dbReference type="Gene3D" id="2.170.130.10">
    <property type="entry name" value="TonB-dependent receptor, plug domain"/>
    <property type="match status" value="1"/>
</dbReference>
<evidence type="ECO:0000256" key="6">
    <source>
        <dbReference type="ARBA" id="ARBA00023237"/>
    </source>
</evidence>
<keyword evidence="6 7" id="KW-0998">Cell outer membrane</keyword>
<dbReference type="InterPro" id="IPR037066">
    <property type="entry name" value="Plug_dom_sf"/>
</dbReference>
<dbReference type="SUPFAM" id="SSF56935">
    <property type="entry name" value="Porins"/>
    <property type="match status" value="1"/>
</dbReference>
<organism evidence="9 10">
    <name type="scientific">Gracilimonas mengyeensis</name>
    <dbReference type="NCBI Taxonomy" id="1302730"/>
    <lineage>
        <taxon>Bacteria</taxon>
        <taxon>Pseudomonadati</taxon>
        <taxon>Balneolota</taxon>
        <taxon>Balneolia</taxon>
        <taxon>Balneolales</taxon>
        <taxon>Balneolaceae</taxon>
        <taxon>Gracilimonas</taxon>
    </lineage>
</organism>
<dbReference type="OrthoDB" id="778172at2"/>
<gene>
    <name evidence="9" type="ORF">SAMN06265219_1196</name>
</gene>
<comment type="subcellular location">
    <subcellularLocation>
        <location evidence="1 7">Cell outer membrane</location>
        <topology evidence="1 7">Multi-pass membrane protein</topology>
    </subcellularLocation>
</comment>
<dbReference type="InterPro" id="IPR036942">
    <property type="entry name" value="Beta-barrel_TonB_sf"/>
</dbReference>
<dbReference type="EMBL" id="FXTP01000019">
    <property type="protein sequence ID" value="SMO95376.1"/>
    <property type="molecule type" value="Genomic_DNA"/>
</dbReference>
<dbReference type="Proteomes" id="UP000317557">
    <property type="component" value="Unassembled WGS sequence"/>
</dbReference>
<accession>A0A521FGT1</accession>